<name>A0A2T4SZT6_STAGA</name>
<dbReference type="InterPro" id="IPR024524">
    <property type="entry name" value="DUF3800"/>
</dbReference>
<comment type="caution">
    <text evidence="1">The sequence shown here is derived from an EMBL/GenBank/DDBJ whole genome shotgun (WGS) entry which is preliminary data.</text>
</comment>
<dbReference type="EMBL" id="QXRZ01000001">
    <property type="protein sequence ID" value="RIL44388.1"/>
    <property type="molecule type" value="Genomic_DNA"/>
</dbReference>
<organism evidence="1 2">
    <name type="scientific">Staphylococcus gallinarum</name>
    <dbReference type="NCBI Taxonomy" id="1293"/>
    <lineage>
        <taxon>Bacteria</taxon>
        <taxon>Bacillati</taxon>
        <taxon>Bacillota</taxon>
        <taxon>Bacilli</taxon>
        <taxon>Bacillales</taxon>
        <taxon>Staphylococcaceae</taxon>
        <taxon>Staphylococcus</taxon>
    </lineage>
</organism>
<evidence type="ECO:0000313" key="2">
    <source>
        <dbReference type="Proteomes" id="UP000283576"/>
    </source>
</evidence>
<proteinExistence type="predicted"/>
<dbReference type="RefSeq" id="WP_107589511.1">
    <property type="nucleotide sequence ID" value="NZ_JBOIIA010000017.1"/>
</dbReference>
<reference evidence="1 2" key="1">
    <citation type="journal article" date="2016" name="Front. Microbiol.">
        <title>Comprehensive Phylogenetic Analysis of Bovine Non-aureus Staphylococci Species Based on Whole-Genome Sequencing.</title>
        <authorList>
            <person name="Naushad S."/>
            <person name="Barkema H.W."/>
            <person name="Luby C."/>
            <person name="Condas L.A."/>
            <person name="Nobrega D.B."/>
            <person name="Carson D.A."/>
            <person name="De Buck J."/>
        </authorList>
    </citation>
    <scope>NUCLEOTIDE SEQUENCE [LARGE SCALE GENOMIC DNA]</scope>
    <source>
        <strain evidence="1 2">SNUC 1388</strain>
    </source>
</reference>
<dbReference type="Pfam" id="PF12686">
    <property type="entry name" value="DUF3800"/>
    <property type="match status" value="1"/>
</dbReference>
<protein>
    <submittedName>
        <fullName evidence="1">DUF3800 domain-containing protein</fullName>
    </submittedName>
</protein>
<evidence type="ECO:0000313" key="1">
    <source>
        <dbReference type="EMBL" id="RIL44388.1"/>
    </source>
</evidence>
<sequence>MGEKFLYIDDSGQLSNNGTHEYFLYGCLFIENVTVLNELKNKVNAFCKTRHIKEEIKGSKIKGKYRKKLLEILNSVNGAQYYFVIDKNDLLDRLDFNNPFHVKRHKQYLIRRVIETIFHKHRFLKEDKIHIKIDNESFNSEAGIENFKKYLNDFWSKPGSFMFHENNWQYMPLIESSFTIEYLDSKVDRMIQMADLVANTKYRRFKGNPKCGSEYLEDHICLKLPDNKNYYSPKSKNKVETL</sequence>
<dbReference type="Proteomes" id="UP000283576">
    <property type="component" value="Unassembled WGS sequence"/>
</dbReference>
<gene>
    <name evidence="1" type="ORF">BUZ01_00015</name>
</gene>
<dbReference type="AlphaFoldDB" id="A0A2T4SZT6"/>
<accession>A0A2T4SZT6</accession>